<keyword evidence="1" id="KW-1133">Transmembrane helix</keyword>
<evidence type="ECO:0008006" key="4">
    <source>
        <dbReference type="Google" id="ProtNLM"/>
    </source>
</evidence>
<dbReference type="Proteomes" id="UP000177811">
    <property type="component" value="Unassembled WGS sequence"/>
</dbReference>
<evidence type="ECO:0000313" key="3">
    <source>
        <dbReference type="Proteomes" id="UP000177811"/>
    </source>
</evidence>
<gene>
    <name evidence="2" type="ORF">A3C16_02380</name>
</gene>
<comment type="caution">
    <text evidence="2">The sequence shown here is derived from an EMBL/GenBank/DDBJ whole genome shotgun (WGS) entry which is preliminary data.</text>
</comment>
<evidence type="ECO:0000256" key="1">
    <source>
        <dbReference type="SAM" id="Phobius"/>
    </source>
</evidence>
<proteinExistence type="predicted"/>
<name>A0A1G2KRQ2_9BACT</name>
<feature type="transmembrane region" description="Helical" evidence="1">
    <location>
        <begin position="76"/>
        <end position="94"/>
    </location>
</feature>
<organism evidence="2 3">
    <name type="scientific">Candidatus Sungbacteria bacterium RIFCSPHIGHO2_02_FULL_51_29</name>
    <dbReference type="NCBI Taxonomy" id="1802273"/>
    <lineage>
        <taxon>Bacteria</taxon>
        <taxon>Candidatus Sungiibacteriota</taxon>
    </lineage>
</organism>
<accession>A0A1G2KRQ2</accession>
<dbReference type="Pfam" id="PF18895">
    <property type="entry name" value="T4SS_pilin"/>
    <property type="match status" value="1"/>
</dbReference>
<feature type="transmembrane region" description="Helical" evidence="1">
    <location>
        <begin position="44"/>
        <end position="64"/>
    </location>
</feature>
<reference evidence="2 3" key="1">
    <citation type="journal article" date="2016" name="Nat. Commun.">
        <title>Thousands of microbial genomes shed light on interconnected biogeochemical processes in an aquifer system.</title>
        <authorList>
            <person name="Anantharaman K."/>
            <person name="Brown C.T."/>
            <person name="Hug L.A."/>
            <person name="Sharon I."/>
            <person name="Castelle C.J."/>
            <person name="Probst A.J."/>
            <person name="Thomas B.C."/>
            <person name="Singh A."/>
            <person name="Wilkins M.J."/>
            <person name="Karaoz U."/>
            <person name="Brodie E.L."/>
            <person name="Williams K.H."/>
            <person name="Hubbard S.S."/>
            <person name="Banfield J.F."/>
        </authorList>
    </citation>
    <scope>NUCLEOTIDE SEQUENCE [LARGE SCALE GENOMIC DNA]</scope>
</reference>
<dbReference type="AlphaFoldDB" id="A0A1G2KRQ2"/>
<keyword evidence="1" id="KW-0812">Transmembrane</keyword>
<evidence type="ECO:0000313" key="2">
    <source>
        <dbReference type="EMBL" id="OHA01964.1"/>
    </source>
</evidence>
<keyword evidence="1" id="KW-0472">Membrane</keyword>
<dbReference type="EMBL" id="MHQL01000050">
    <property type="protein sequence ID" value="OHA01964.1"/>
    <property type="molecule type" value="Genomic_DNA"/>
</dbReference>
<dbReference type="InterPro" id="IPR043993">
    <property type="entry name" value="T4SS_pilin"/>
</dbReference>
<protein>
    <recommendedName>
        <fullName evidence="4">TrbC/VirB2 family protein</fullName>
    </recommendedName>
</protein>
<sequence>MKKRILGGLVITWGAPLLVLASGISEPCDVVNLLNNLKGYFQDIVFILAIAAILYSGFLFLTAGGNEQTVTKAKTALVWGLIGIAVALFAGQAIEFMKSVVGGSSGAMCGTA</sequence>